<accession>A0A1F7RZ81</accession>
<comment type="caution">
    <text evidence="9">The sequence shown here is derived from an EMBL/GenBank/DDBJ whole genome shotgun (WGS) entry which is preliminary data.</text>
</comment>
<dbReference type="PANTHER" id="PTHR36427:SF3">
    <property type="entry name" value="LARGE RIBOSOMAL SUBUNIT PROTEIN UL1M"/>
    <property type="match status" value="1"/>
</dbReference>
<keyword evidence="2" id="KW-0678">Repressor</keyword>
<evidence type="ECO:0000256" key="8">
    <source>
        <dbReference type="RuleBase" id="RU000659"/>
    </source>
</evidence>
<evidence type="ECO:0000256" key="7">
    <source>
        <dbReference type="ARBA" id="ARBA00023274"/>
    </source>
</evidence>
<dbReference type="InterPro" id="IPR028364">
    <property type="entry name" value="Ribosomal_uL1/biogenesis"/>
</dbReference>
<dbReference type="GO" id="GO:0019843">
    <property type="term" value="F:rRNA binding"/>
    <property type="evidence" value="ECO:0007669"/>
    <property type="project" value="UniProtKB-KW"/>
</dbReference>
<dbReference type="CDD" id="cd00403">
    <property type="entry name" value="Ribosomal_L1"/>
    <property type="match status" value="1"/>
</dbReference>
<dbReference type="AlphaFoldDB" id="A0A1F7RZ81"/>
<evidence type="ECO:0000256" key="5">
    <source>
        <dbReference type="ARBA" id="ARBA00022884"/>
    </source>
</evidence>
<keyword evidence="5" id="KW-0694">RNA-binding</keyword>
<protein>
    <recommendedName>
        <fullName evidence="8">Ribosomal protein</fullName>
    </recommendedName>
</protein>
<dbReference type="Gene3D" id="3.40.50.790">
    <property type="match status" value="1"/>
</dbReference>
<name>A0A1F7RZ81_9BACT</name>
<evidence type="ECO:0000256" key="4">
    <source>
        <dbReference type="ARBA" id="ARBA00022845"/>
    </source>
</evidence>
<dbReference type="PROSITE" id="PS01199">
    <property type="entry name" value="RIBOSOMAL_L1"/>
    <property type="match status" value="1"/>
</dbReference>
<keyword evidence="3" id="KW-0699">rRNA-binding</keyword>
<evidence type="ECO:0000256" key="2">
    <source>
        <dbReference type="ARBA" id="ARBA00022491"/>
    </source>
</evidence>
<reference evidence="9 10" key="1">
    <citation type="journal article" date="2016" name="Nat. Commun.">
        <title>Thousands of microbial genomes shed light on interconnected biogeochemical processes in an aquifer system.</title>
        <authorList>
            <person name="Anantharaman K."/>
            <person name="Brown C.T."/>
            <person name="Hug L.A."/>
            <person name="Sharon I."/>
            <person name="Castelle C.J."/>
            <person name="Probst A.J."/>
            <person name="Thomas B.C."/>
            <person name="Singh A."/>
            <person name="Wilkins M.J."/>
            <person name="Karaoz U."/>
            <person name="Brodie E.L."/>
            <person name="Williams K.H."/>
            <person name="Hubbard S.S."/>
            <person name="Banfield J.F."/>
        </authorList>
    </citation>
    <scope>NUCLEOTIDE SEQUENCE [LARGE SCALE GENOMIC DNA]</scope>
</reference>
<dbReference type="Gene3D" id="3.30.190.20">
    <property type="match status" value="1"/>
</dbReference>
<comment type="similarity">
    <text evidence="1 8">Belongs to the universal ribosomal protein uL1 family.</text>
</comment>
<dbReference type="GO" id="GO:0015934">
    <property type="term" value="C:large ribosomal subunit"/>
    <property type="evidence" value="ECO:0007669"/>
    <property type="project" value="InterPro"/>
</dbReference>
<keyword evidence="6 8" id="KW-0689">Ribosomal protein</keyword>
<dbReference type="GO" id="GO:0006412">
    <property type="term" value="P:translation"/>
    <property type="evidence" value="ECO:0007669"/>
    <property type="project" value="InterPro"/>
</dbReference>
<gene>
    <name evidence="9" type="ORF">A2W05_01325</name>
</gene>
<evidence type="ECO:0000313" key="9">
    <source>
        <dbReference type="EMBL" id="OGL46294.1"/>
    </source>
</evidence>
<proteinExistence type="inferred from homology"/>
<dbReference type="SUPFAM" id="SSF56808">
    <property type="entry name" value="Ribosomal protein L1"/>
    <property type="match status" value="1"/>
</dbReference>
<evidence type="ECO:0000256" key="3">
    <source>
        <dbReference type="ARBA" id="ARBA00022730"/>
    </source>
</evidence>
<dbReference type="InterPro" id="IPR002143">
    <property type="entry name" value="Ribosomal_uL1"/>
</dbReference>
<evidence type="ECO:0000313" key="10">
    <source>
        <dbReference type="Proteomes" id="UP000178797"/>
    </source>
</evidence>
<organism evidence="9 10">
    <name type="scientific">Candidatus Schekmanbacteria bacterium RBG_16_38_10</name>
    <dbReference type="NCBI Taxonomy" id="1817879"/>
    <lineage>
        <taxon>Bacteria</taxon>
        <taxon>Candidatus Schekmaniibacteriota</taxon>
    </lineage>
</organism>
<dbReference type="InterPro" id="IPR023674">
    <property type="entry name" value="Ribosomal_uL1-like"/>
</dbReference>
<dbReference type="PANTHER" id="PTHR36427">
    <property type="entry name" value="54S RIBOSOMAL PROTEIN L1, MITOCHONDRIAL"/>
    <property type="match status" value="1"/>
</dbReference>
<evidence type="ECO:0000256" key="6">
    <source>
        <dbReference type="ARBA" id="ARBA00022980"/>
    </source>
</evidence>
<dbReference type="Pfam" id="PF00687">
    <property type="entry name" value="Ribosomal_L1"/>
    <property type="match status" value="1"/>
</dbReference>
<feature type="non-terminal residue" evidence="9">
    <location>
        <position position="199"/>
    </location>
</feature>
<dbReference type="NCBIfam" id="TIGR01169">
    <property type="entry name" value="rplA_bact"/>
    <property type="match status" value="1"/>
</dbReference>
<keyword evidence="4" id="KW-0810">Translation regulation</keyword>
<dbReference type="InterPro" id="IPR005878">
    <property type="entry name" value="Ribosom_uL1_bac-type"/>
</dbReference>
<dbReference type="Proteomes" id="UP000178797">
    <property type="component" value="Unassembled WGS sequence"/>
</dbReference>
<dbReference type="GO" id="GO:0003735">
    <property type="term" value="F:structural constituent of ribosome"/>
    <property type="evidence" value="ECO:0007669"/>
    <property type="project" value="InterPro"/>
</dbReference>
<dbReference type="FunFam" id="3.40.50.790:FF:000001">
    <property type="entry name" value="50S ribosomal protein L1"/>
    <property type="match status" value="1"/>
</dbReference>
<keyword evidence="7 8" id="KW-0687">Ribonucleoprotein</keyword>
<dbReference type="HAMAP" id="MF_01318_B">
    <property type="entry name" value="Ribosomal_uL1_B"/>
    <property type="match status" value="1"/>
</dbReference>
<dbReference type="InterPro" id="IPR023673">
    <property type="entry name" value="Ribosomal_uL1_CS"/>
</dbReference>
<sequence length="199" mass="21643">MARVGKRYKSALETVEREKLYDIDKAFELAKGAAKTKFDESIDIAVNLGVDPKHADQMVRGTVALPNGVGKKIRVVAIAKGEKEREAKEAGADFVGGDDIIKKIQEGWLDFDRVVATPDIMSAVGKLGKILGPRGLMPNPKTGTVSFDIGRTVKEIKSGKIEFKVEKTGIIHCSLGKASFDVAKLVENFMAFIKAVIRL</sequence>
<dbReference type="InterPro" id="IPR016095">
    <property type="entry name" value="Ribosomal_uL1_3-a/b-sand"/>
</dbReference>
<dbReference type="GO" id="GO:0006417">
    <property type="term" value="P:regulation of translation"/>
    <property type="evidence" value="ECO:0007669"/>
    <property type="project" value="UniProtKB-KW"/>
</dbReference>
<evidence type="ECO:0000256" key="1">
    <source>
        <dbReference type="ARBA" id="ARBA00010531"/>
    </source>
</evidence>
<dbReference type="PIRSF" id="PIRSF002155">
    <property type="entry name" value="Ribosomal_L1"/>
    <property type="match status" value="1"/>
</dbReference>
<dbReference type="EMBL" id="MGDE01000096">
    <property type="protein sequence ID" value="OGL46294.1"/>
    <property type="molecule type" value="Genomic_DNA"/>
</dbReference>